<dbReference type="Proteomes" id="UP001500751">
    <property type="component" value="Unassembled WGS sequence"/>
</dbReference>
<feature type="compositionally biased region" description="Low complexity" evidence="1">
    <location>
        <begin position="237"/>
        <end position="254"/>
    </location>
</feature>
<protein>
    <recommendedName>
        <fullName evidence="4">Haem-binding uptake Tiki superfamily ChaN domain-containing protein</fullName>
    </recommendedName>
</protein>
<dbReference type="PROSITE" id="PS51318">
    <property type="entry name" value="TAT"/>
    <property type="match status" value="1"/>
</dbReference>
<evidence type="ECO:0008006" key="4">
    <source>
        <dbReference type="Google" id="ProtNLM"/>
    </source>
</evidence>
<comment type="caution">
    <text evidence="2">The sequence shown here is derived from an EMBL/GenBank/DDBJ whole genome shotgun (WGS) entry which is preliminary data.</text>
</comment>
<gene>
    <name evidence="2" type="ORF">GCM10009839_71420</name>
</gene>
<organism evidence="2 3">
    <name type="scientific">Catenulispora yoronensis</name>
    <dbReference type="NCBI Taxonomy" id="450799"/>
    <lineage>
        <taxon>Bacteria</taxon>
        <taxon>Bacillati</taxon>
        <taxon>Actinomycetota</taxon>
        <taxon>Actinomycetes</taxon>
        <taxon>Catenulisporales</taxon>
        <taxon>Catenulisporaceae</taxon>
        <taxon>Catenulispora</taxon>
    </lineage>
</organism>
<evidence type="ECO:0000256" key="1">
    <source>
        <dbReference type="SAM" id="MobiDB-lite"/>
    </source>
</evidence>
<proteinExistence type="predicted"/>
<evidence type="ECO:0000313" key="3">
    <source>
        <dbReference type="Proteomes" id="UP001500751"/>
    </source>
</evidence>
<keyword evidence="3" id="KW-1185">Reference proteome</keyword>
<feature type="region of interest" description="Disordered" evidence="1">
    <location>
        <begin position="232"/>
        <end position="256"/>
    </location>
</feature>
<sequence length="395" mass="42043">MTTNQNSVPPRVGARLSRRGLIGASLAGIGAVGGLGDTARAASTGSGHAEYTASTAGLSTLADTVFDALERHRLVALGKVHGLREHHDALVSVLTDPRLPDLVDDIVIEGGNARFQPVADRFVAGQAVAAAELRPLWRDSTNSPLATGDEPIYEDFIRILRAVNWRRPNNRQVRLLLGDSPIDWSATTTPDQVLALRNGRDAFAASLIQREVLKKGRRALICYGAGHVTHRAPVAQPPSQTAAQRSSQPSSPAPDGLVSLIEQRTGRRVFSVVTLVPLADDPGGLAARLAAYPRGVVIPTAGTWLGAFDAGNVFPIVAPGPSGRPVNVDCGVPLGALVDAGFYPGRPEDLTMSRPNPAIYLDPVYWAELQRRNGLQGGMFDLSTPSRYARPELRP</sequence>
<dbReference type="EMBL" id="BAAAQN010000056">
    <property type="protein sequence ID" value="GAA2053342.1"/>
    <property type="molecule type" value="Genomic_DNA"/>
</dbReference>
<accession>A0ABP5GS85</accession>
<evidence type="ECO:0000313" key="2">
    <source>
        <dbReference type="EMBL" id="GAA2053342.1"/>
    </source>
</evidence>
<name>A0ABP5GS85_9ACTN</name>
<reference evidence="3" key="1">
    <citation type="journal article" date="2019" name="Int. J. Syst. Evol. Microbiol.">
        <title>The Global Catalogue of Microorganisms (GCM) 10K type strain sequencing project: providing services to taxonomists for standard genome sequencing and annotation.</title>
        <authorList>
            <consortium name="The Broad Institute Genomics Platform"/>
            <consortium name="The Broad Institute Genome Sequencing Center for Infectious Disease"/>
            <person name="Wu L."/>
            <person name="Ma J."/>
        </authorList>
    </citation>
    <scope>NUCLEOTIDE SEQUENCE [LARGE SCALE GENOMIC DNA]</scope>
    <source>
        <strain evidence="3">JCM 16014</strain>
    </source>
</reference>
<dbReference type="InterPro" id="IPR006311">
    <property type="entry name" value="TAT_signal"/>
</dbReference>
<dbReference type="RefSeq" id="WP_344670125.1">
    <property type="nucleotide sequence ID" value="NZ_BAAAQN010000056.1"/>
</dbReference>